<feature type="compositionally biased region" description="Low complexity" evidence="1">
    <location>
        <begin position="758"/>
        <end position="772"/>
    </location>
</feature>
<feature type="compositionally biased region" description="Basic residues" evidence="1">
    <location>
        <begin position="111"/>
        <end position="130"/>
    </location>
</feature>
<feature type="compositionally biased region" description="Polar residues" evidence="1">
    <location>
        <begin position="832"/>
        <end position="846"/>
    </location>
</feature>
<feature type="compositionally biased region" description="Basic and acidic residues" evidence="1">
    <location>
        <begin position="529"/>
        <end position="548"/>
    </location>
</feature>
<dbReference type="Proteomes" id="UP001044222">
    <property type="component" value="Chromosome 8"/>
</dbReference>
<feature type="compositionally biased region" description="Basic and acidic residues" evidence="1">
    <location>
        <begin position="422"/>
        <end position="431"/>
    </location>
</feature>
<feature type="compositionally biased region" description="Basic residues" evidence="1">
    <location>
        <begin position="574"/>
        <end position="584"/>
    </location>
</feature>
<evidence type="ECO:0000313" key="2">
    <source>
        <dbReference type="EMBL" id="KAG5844420.1"/>
    </source>
</evidence>
<feature type="compositionally biased region" description="Basic and acidic residues" evidence="1">
    <location>
        <begin position="790"/>
        <end position="831"/>
    </location>
</feature>
<feature type="compositionally biased region" description="Polar residues" evidence="1">
    <location>
        <begin position="615"/>
        <end position="625"/>
    </location>
</feature>
<name>A0A9D3MBT2_ANGAN</name>
<feature type="region of interest" description="Disordered" evidence="1">
    <location>
        <begin position="162"/>
        <end position="184"/>
    </location>
</feature>
<feature type="region of interest" description="Disordered" evidence="1">
    <location>
        <begin position="221"/>
        <end position="439"/>
    </location>
</feature>
<comment type="caution">
    <text evidence="2">The sequence shown here is derived from an EMBL/GenBank/DDBJ whole genome shotgun (WGS) entry which is preliminary data.</text>
</comment>
<organism evidence="2 3">
    <name type="scientific">Anguilla anguilla</name>
    <name type="common">European freshwater eel</name>
    <name type="synonym">Muraena anguilla</name>
    <dbReference type="NCBI Taxonomy" id="7936"/>
    <lineage>
        <taxon>Eukaryota</taxon>
        <taxon>Metazoa</taxon>
        <taxon>Chordata</taxon>
        <taxon>Craniata</taxon>
        <taxon>Vertebrata</taxon>
        <taxon>Euteleostomi</taxon>
        <taxon>Actinopterygii</taxon>
        <taxon>Neopterygii</taxon>
        <taxon>Teleostei</taxon>
        <taxon>Anguilliformes</taxon>
        <taxon>Anguillidae</taxon>
        <taxon>Anguilla</taxon>
    </lineage>
</organism>
<feature type="compositionally biased region" description="Basic and acidic residues" evidence="1">
    <location>
        <begin position="307"/>
        <end position="328"/>
    </location>
</feature>
<sequence length="949" mass="105347">MYHETVTGLDEPPLNGKHPDTYFGDAGRGENSRAEEIIYNSASTSFPTWEPLSDRDSVDSLFLTQHEAQPVRTVRRQRPEGDAPNPLAAGEPLWENEESSSPHGPREAPSKPRKSHKASQRRRSVHSYKRLNQRKTLTCELAALGGFFKRVMEMKVSKRRKKQYYKDTKRCMSPLPDPDEGEDNEGIKIVDLRDFIPKYKIARKGYLPWLDRNDPVDTVAEKTKDVSVTPSISDSGSGSLASDSEAGIGESERSESEAECQPVPYPSSGRVSSCMAEALGSRFRRDEMQPMARRASKPDSEMATGVEKLRTMRKDTVRQQRAAAERPPHATLSQAGVSEEEARTEHLPVRDFPVKWLLAPGDLGNSQGGKTREEEEEVEGEEGSLWEAKSQGDRELEGENKGQESAMVSSAGRKNKILPVPVRKDEKRGTWTDEESNVGLQGSVREERVTVPDLVQVETEDIVMETVEGITPSVTEGQPAELLRGDEQSKRKEVDDEESVDLPPDSVPEEGGTAGGAAEPDPHPQPPRDWQRQIQDKEYCSRVGEGEHSILNFSVPEPVGDSASGDAICEEGIRKKKKKKRKKDKSGNVEEYINEPPCETLSDSLHLTPEKEKSSGASVGESSHLITIVPEAVGDSRDVICEEGLRKKKKKRKKGNDMNAEEHESEPPCDSLWLTDDKQKNSEADVGEHSLISSVPEGVSSSTSCDVICEEGIRKKKKKRKKDNDGNAEEHESEPPCDSLCLTDDKQKNSEAGVGEHSLISSVPEGVSSSTSCDVICEEGIRKKKKKRKKDNDGNVEEHGSEPLSHTLKDSQAKTQDKDRSSTAGEMEHSHSNSSTPESVDDSTFSHVICEEGIRKKKKKRKRDNCENMEEQVGKLLPHMPKDKDLYQTKYKEKSLSTGATECYQLQSKISEPVNSSASCEVVCEERTRKKKIKKRKGGHGMNVCEQVS</sequence>
<gene>
    <name evidence="2" type="ORF">ANANG_G00162330</name>
</gene>
<feature type="compositionally biased region" description="Low complexity" evidence="1">
    <location>
        <begin position="226"/>
        <end position="244"/>
    </location>
</feature>
<feature type="compositionally biased region" description="Acidic residues" evidence="1">
    <location>
        <begin position="374"/>
        <end position="384"/>
    </location>
</feature>
<feature type="compositionally biased region" description="Basic and acidic residues" evidence="1">
    <location>
        <begin position="722"/>
        <end position="734"/>
    </location>
</feature>
<dbReference type="AlphaFoldDB" id="A0A9D3MBT2"/>
<reference evidence="2" key="1">
    <citation type="submission" date="2021-01" db="EMBL/GenBank/DDBJ databases">
        <title>A chromosome-scale assembly of European eel, Anguilla anguilla.</title>
        <authorList>
            <person name="Henkel C."/>
            <person name="Jong-Raadsen S.A."/>
            <person name="Dufour S."/>
            <person name="Weltzien F.-A."/>
            <person name="Palstra A.P."/>
            <person name="Pelster B."/>
            <person name="Spaink H.P."/>
            <person name="Van Den Thillart G.E."/>
            <person name="Jansen H."/>
            <person name="Zahm M."/>
            <person name="Klopp C."/>
            <person name="Cedric C."/>
            <person name="Louis A."/>
            <person name="Berthelot C."/>
            <person name="Parey E."/>
            <person name="Roest Crollius H."/>
            <person name="Montfort J."/>
            <person name="Robinson-Rechavi M."/>
            <person name="Bucao C."/>
            <person name="Bouchez O."/>
            <person name="Gislard M."/>
            <person name="Lluch J."/>
            <person name="Milhes M."/>
            <person name="Lampietro C."/>
            <person name="Lopez Roques C."/>
            <person name="Donnadieu C."/>
            <person name="Braasch I."/>
            <person name="Desvignes T."/>
            <person name="Postlethwait J."/>
            <person name="Bobe J."/>
            <person name="Guiguen Y."/>
            <person name="Dirks R."/>
        </authorList>
    </citation>
    <scope>NUCLEOTIDE SEQUENCE</scope>
    <source>
        <strain evidence="2">Tag_6206</strain>
        <tissue evidence="2">Liver</tissue>
    </source>
</reference>
<feature type="compositionally biased region" description="Basic and acidic residues" evidence="1">
    <location>
        <begin position="340"/>
        <end position="353"/>
    </location>
</feature>
<feature type="compositionally biased region" description="Basic and acidic residues" evidence="1">
    <location>
        <begin position="675"/>
        <end position="688"/>
    </location>
</feature>
<feature type="compositionally biased region" description="Basic and acidic residues" evidence="1">
    <location>
        <begin position="390"/>
        <end position="402"/>
    </location>
</feature>
<dbReference type="EMBL" id="JAFIRN010000008">
    <property type="protein sequence ID" value="KAG5844420.1"/>
    <property type="molecule type" value="Genomic_DNA"/>
</dbReference>
<feature type="region of interest" description="Disordered" evidence="1">
    <location>
        <begin position="60"/>
        <end position="130"/>
    </location>
</feature>
<keyword evidence="3" id="KW-1185">Reference proteome</keyword>
<feature type="compositionally biased region" description="Basic and acidic residues" evidence="1">
    <location>
        <begin position="483"/>
        <end position="494"/>
    </location>
</feature>
<proteinExistence type="predicted"/>
<feature type="region of interest" description="Disordered" evidence="1">
    <location>
        <begin position="1"/>
        <end position="29"/>
    </location>
</feature>
<feature type="compositionally biased region" description="Low complexity" evidence="1">
    <location>
        <begin position="690"/>
        <end position="704"/>
    </location>
</feature>
<feature type="region of interest" description="Disordered" evidence="1">
    <location>
        <begin position="644"/>
        <end position="881"/>
    </location>
</feature>
<accession>A0A9D3MBT2</accession>
<protein>
    <submittedName>
        <fullName evidence="2">Uncharacterized protein</fullName>
    </submittedName>
</protein>
<evidence type="ECO:0000313" key="3">
    <source>
        <dbReference type="Proteomes" id="UP001044222"/>
    </source>
</evidence>
<evidence type="ECO:0000256" key="1">
    <source>
        <dbReference type="SAM" id="MobiDB-lite"/>
    </source>
</evidence>
<feature type="region of interest" description="Disordered" evidence="1">
    <location>
        <begin position="466"/>
        <end position="627"/>
    </location>
</feature>